<protein>
    <submittedName>
        <fullName evidence="2">Uncharacterized protein</fullName>
    </submittedName>
</protein>
<dbReference type="EMBL" id="FBWG01000028">
    <property type="protein sequence ID" value="CUX43716.1"/>
    <property type="molecule type" value="Genomic_DNA"/>
</dbReference>
<name>A0A1S7QYB6_9HYPH</name>
<dbReference type="AlphaFoldDB" id="A0A1S7QYB6"/>
<proteinExistence type="predicted"/>
<feature type="transmembrane region" description="Helical" evidence="1">
    <location>
        <begin position="75"/>
        <end position="96"/>
    </location>
</feature>
<feature type="transmembrane region" description="Helical" evidence="1">
    <location>
        <begin position="47"/>
        <end position="66"/>
    </location>
</feature>
<evidence type="ECO:0000313" key="3">
    <source>
        <dbReference type="Proteomes" id="UP000191987"/>
    </source>
</evidence>
<keyword evidence="1" id="KW-1133">Transmembrane helix</keyword>
<gene>
    <name evidence="2" type="ORF">AGR7C_Lc100366</name>
</gene>
<keyword evidence="1" id="KW-0472">Membrane</keyword>
<accession>A0A1S7QYB6</accession>
<dbReference type="RefSeq" id="WP_080819604.1">
    <property type="nucleotide sequence ID" value="NZ_LT009749.1"/>
</dbReference>
<dbReference type="Proteomes" id="UP000191987">
    <property type="component" value="Unassembled WGS sequence"/>
</dbReference>
<evidence type="ECO:0000256" key="1">
    <source>
        <dbReference type="SAM" id="Phobius"/>
    </source>
</evidence>
<reference evidence="2 3" key="1">
    <citation type="submission" date="2016-01" db="EMBL/GenBank/DDBJ databases">
        <authorList>
            <person name="Oliw E.H."/>
        </authorList>
    </citation>
    <scope>NUCLEOTIDE SEQUENCE [LARGE SCALE GENOMIC DNA]</scope>
    <source>
        <strain evidence="2 3">Zutra 3-1</strain>
    </source>
</reference>
<evidence type="ECO:0000313" key="2">
    <source>
        <dbReference type="EMBL" id="CUX43716.1"/>
    </source>
</evidence>
<feature type="transmembrane region" description="Helical" evidence="1">
    <location>
        <begin position="7"/>
        <end position="27"/>
    </location>
</feature>
<organism evidence="2 3">
    <name type="scientific">Agrobacterium deltaense Zutra 3/1</name>
    <dbReference type="NCBI Taxonomy" id="1183427"/>
    <lineage>
        <taxon>Bacteria</taxon>
        <taxon>Pseudomonadati</taxon>
        <taxon>Pseudomonadota</taxon>
        <taxon>Alphaproteobacteria</taxon>
        <taxon>Hyphomicrobiales</taxon>
        <taxon>Rhizobiaceae</taxon>
        <taxon>Rhizobium/Agrobacterium group</taxon>
        <taxon>Agrobacterium</taxon>
    </lineage>
</organism>
<sequence length="114" mass="12321">MPDTPRFFRYAVLAAMFPVAVLGLVAIPNEYRAVGVEAVDCDGPISVLIAAVPALAVYAIIGWMFLSGAKRHRSLISACFCGLVCLALVWNIGMALQEQRRNAAEMACDFSSRL</sequence>
<keyword evidence="1" id="KW-0812">Transmembrane</keyword>